<accession>A0A7W8BDI3</accession>
<dbReference type="GO" id="GO:0046872">
    <property type="term" value="F:metal ion binding"/>
    <property type="evidence" value="ECO:0007669"/>
    <property type="project" value="InterPro"/>
</dbReference>
<dbReference type="EMBL" id="JACHJF010000014">
    <property type="protein sequence ID" value="MBB5120852.1"/>
    <property type="molecule type" value="Genomic_DNA"/>
</dbReference>
<protein>
    <recommendedName>
        <fullName evidence="3">ATP-grasp domain-containing protein</fullName>
    </recommendedName>
</protein>
<name>A0A7W8BDI3_STREU</name>
<dbReference type="RefSeq" id="WP_102917186.1">
    <property type="nucleotide sequence ID" value="NZ_JACHJF010000014.1"/>
</dbReference>
<evidence type="ECO:0000256" key="2">
    <source>
        <dbReference type="SAM" id="MobiDB-lite"/>
    </source>
</evidence>
<dbReference type="OrthoDB" id="3325712at2"/>
<evidence type="ECO:0000313" key="4">
    <source>
        <dbReference type="EMBL" id="MBB5120852.1"/>
    </source>
</evidence>
<feature type="domain" description="ATP-grasp" evidence="3">
    <location>
        <begin position="186"/>
        <end position="386"/>
    </location>
</feature>
<evidence type="ECO:0000256" key="1">
    <source>
        <dbReference type="PROSITE-ProRule" id="PRU00409"/>
    </source>
</evidence>
<feature type="region of interest" description="Disordered" evidence="2">
    <location>
        <begin position="1"/>
        <end position="24"/>
    </location>
</feature>
<organism evidence="4 5">
    <name type="scientific">Streptomyces eurocidicus</name>
    <name type="common">Streptoverticillium eurocidicus</name>
    <dbReference type="NCBI Taxonomy" id="66423"/>
    <lineage>
        <taxon>Bacteria</taxon>
        <taxon>Bacillati</taxon>
        <taxon>Actinomycetota</taxon>
        <taxon>Actinomycetes</taxon>
        <taxon>Kitasatosporales</taxon>
        <taxon>Streptomycetaceae</taxon>
        <taxon>Streptomyces</taxon>
    </lineage>
</organism>
<dbReference type="Gene3D" id="3.30.470.20">
    <property type="entry name" value="ATP-grasp fold, B domain"/>
    <property type="match status" value="1"/>
</dbReference>
<reference evidence="4 5" key="1">
    <citation type="submission" date="2020-08" db="EMBL/GenBank/DDBJ databases">
        <title>Genomic Encyclopedia of Type Strains, Phase III (KMG-III): the genomes of soil and plant-associated and newly described type strains.</title>
        <authorList>
            <person name="Whitman W."/>
        </authorList>
    </citation>
    <scope>NUCLEOTIDE SEQUENCE [LARGE SCALE GENOMIC DNA]</scope>
    <source>
        <strain evidence="4 5">CECT 3259</strain>
    </source>
</reference>
<sequence>MSRSVNGPRAGAGGGTATGTGARAGGATAAAAGAERRTVLGAGAGGGEEITGAVTRVLRDFWSGRGAVLLLDDFDHRATSLVDELRACGARVGAVIARTGPAAGAPEVERSLHCSDAGLDFTRPEFEAWLRDPSDDVRTWLDGLDPAREWLALGTPRTGIDTFCGRPVHGWRRPEWAAVEDKTTIDALWAAAGVPSPPHVVVTVDEPPAGPAGLDAVTGPDGVVVAADSTRGHVGDSSGLRWVLEPAGVPHAVREFAGRADRVRIARFADGVPCSVLGMALPDGVAVFSPIEIVTLGDPATGRLLFCGSSTHWRPGDVAERDIRGAARRAGTELVRTTGYRGIFSVDGLLTPDGFTATELNPRHASGLGLRAALPDFPVYLYNRAVQEGLPGLGGITAAALEGLVRRLVAAAPSASLTVGPTLVEAVPPAPDHRAGPACADLAARLGEPGLRAFPLAAASD</sequence>
<evidence type="ECO:0000259" key="3">
    <source>
        <dbReference type="PROSITE" id="PS50975"/>
    </source>
</evidence>
<evidence type="ECO:0000313" key="5">
    <source>
        <dbReference type="Proteomes" id="UP000528608"/>
    </source>
</evidence>
<dbReference type="PROSITE" id="PS50975">
    <property type="entry name" value="ATP_GRASP"/>
    <property type="match status" value="1"/>
</dbReference>
<dbReference type="GO" id="GO:0005524">
    <property type="term" value="F:ATP binding"/>
    <property type="evidence" value="ECO:0007669"/>
    <property type="project" value="UniProtKB-UniRule"/>
</dbReference>
<dbReference type="SUPFAM" id="SSF56059">
    <property type="entry name" value="Glutathione synthetase ATP-binding domain-like"/>
    <property type="match status" value="1"/>
</dbReference>
<gene>
    <name evidence="4" type="ORF">FHS36_004301</name>
</gene>
<keyword evidence="1" id="KW-0067">ATP-binding</keyword>
<feature type="compositionally biased region" description="Gly residues" evidence="2">
    <location>
        <begin position="10"/>
        <end position="24"/>
    </location>
</feature>
<proteinExistence type="predicted"/>
<dbReference type="Proteomes" id="UP000528608">
    <property type="component" value="Unassembled WGS sequence"/>
</dbReference>
<comment type="caution">
    <text evidence="4">The sequence shown here is derived from an EMBL/GenBank/DDBJ whole genome shotgun (WGS) entry which is preliminary data.</text>
</comment>
<keyword evidence="1" id="KW-0547">Nucleotide-binding</keyword>
<dbReference type="AlphaFoldDB" id="A0A7W8BDI3"/>
<dbReference type="InterPro" id="IPR011761">
    <property type="entry name" value="ATP-grasp"/>
</dbReference>